<organism evidence="1 2">
    <name type="scientific">Thalassotalea piscium</name>
    <dbReference type="NCBI Taxonomy" id="1230533"/>
    <lineage>
        <taxon>Bacteria</taxon>
        <taxon>Pseudomonadati</taxon>
        <taxon>Pseudomonadota</taxon>
        <taxon>Gammaproteobacteria</taxon>
        <taxon>Alteromonadales</taxon>
        <taxon>Colwelliaceae</taxon>
        <taxon>Thalassotalea</taxon>
    </lineage>
</organism>
<accession>A0A7X0NKN3</accession>
<evidence type="ECO:0000313" key="2">
    <source>
        <dbReference type="Proteomes" id="UP000537141"/>
    </source>
</evidence>
<dbReference type="Proteomes" id="UP000537141">
    <property type="component" value="Unassembled WGS sequence"/>
</dbReference>
<protein>
    <submittedName>
        <fullName evidence="1">Uncharacterized protein</fullName>
    </submittedName>
</protein>
<proteinExistence type="predicted"/>
<sequence>DAEGRATQDAKAENDYIAPFSPCYLKK</sequence>
<name>A0A7X0NKN3_9GAMM</name>
<keyword evidence="2" id="KW-1185">Reference proteome</keyword>
<dbReference type="EMBL" id="JACHHU010000055">
    <property type="protein sequence ID" value="MBB6545168.1"/>
    <property type="molecule type" value="Genomic_DNA"/>
</dbReference>
<dbReference type="AlphaFoldDB" id="A0A7X0NKN3"/>
<evidence type="ECO:0000313" key="1">
    <source>
        <dbReference type="EMBL" id="MBB6545168.1"/>
    </source>
</evidence>
<reference evidence="1 2" key="1">
    <citation type="submission" date="2020-08" db="EMBL/GenBank/DDBJ databases">
        <title>Genomic Encyclopedia of Type Strains, Phase IV (KMG-IV): sequencing the most valuable type-strain genomes for metagenomic binning, comparative biology and taxonomic classification.</title>
        <authorList>
            <person name="Goeker M."/>
        </authorList>
    </citation>
    <scope>NUCLEOTIDE SEQUENCE [LARGE SCALE GENOMIC DNA]</scope>
    <source>
        <strain evidence="1 2">DSM 26287</strain>
    </source>
</reference>
<feature type="non-terminal residue" evidence="1">
    <location>
        <position position="1"/>
    </location>
</feature>
<gene>
    <name evidence="1" type="ORF">HNQ55_003711</name>
</gene>
<comment type="caution">
    <text evidence="1">The sequence shown here is derived from an EMBL/GenBank/DDBJ whole genome shotgun (WGS) entry which is preliminary data.</text>
</comment>